<keyword evidence="1" id="KW-0072">Autophagy</keyword>
<evidence type="ECO:0000256" key="2">
    <source>
        <dbReference type="SAM" id="MobiDB-lite"/>
    </source>
</evidence>
<dbReference type="OMA" id="DYDKFWS"/>
<evidence type="ECO:0000313" key="6">
    <source>
        <dbReference type="Proteomes" id="UP001149090"/>
    </source>
</evidence>
<dbReference type="InterPro" id="IPR048318">
    <property type="entry name" value="ATG5_UblB"/>
</dbReference>
<comment type="similarity">
    <text evidence="1">Belongs to the ATG5 family.</text>
</comment>
<protein>
    <recommendedName>
        <fullName evidence="1">Autophagy protein 5</fullName>
    </recommendedName>
</protein>
<feature type="domain" description="Autophagy protein ATG5 UblB" evidence="3">
    <location>
        <begin position="204"/>
        <end position="330"/>
    </location>
</feature>
<comment type="function">
    <text evidence="1">Involved in autophagic vesicle formation.</text>
</comment>
<comment type="caution">
    <text evidence="5">The sequence shown here is derived from an EMBL/GenBank/DDBJ whole genome shotgun (WGS) entry which is preliminary data.</text>
</comment>
<dbReference type="PANTHER" id="PTHR13040">
    <property type="entry name" value="AUTOPHAGY PROTEIN 5"/>
    <property type="match status" value="1"/>
</dbReference>
<reference evidence="5" key="1">
    <citation type="submission" date="2022-10" db="EMBL/GenBank/DDBJ databases">
        <title>Novel sulphate-reducing endosymbionts in the free-living metamonad Anaeramoeba.</title>
        <authorList>
            <person name="Jerlstrom-Hultqvist J."/>
            <person name="Cepicka I."/>
            <person name="Gallot-Lavallee L."/>
            <person name="Salas-Leiva D."/>
            <person name="Curtis B.A."/>
            <person name="Zahonova K."/>
            <person name="Pipaliya S."/>
            <person name="Dacks J."/>
            <person name="Roger A.J."/>
        </authorList>
    </citation>
    <scope>NUCLEOTIDE SEQUENCE</scope>
    <source>
        <strain evidence="5">BMAN</strain>
    </source>
</reference>
<sequence length="336" mass="39485">MQQGEEIQKLIWEGSIPLIINLGEEMLTNNKKKIQPFYTMSSRMSYLFTISQDIINYFEDALKEFIEKNSDKAIDLEKNLWLDFNKIPLKWYQPTGVLYDTITGEMGKKFLPWELTAHFTSFPDNILFKISQAEMEQLFFHSFKESCFLLCGSTAYIDKFNPLFQSELIKNAFLINQKEYISSLSQLGFDYKNEKSLATRLIYQGKLRQLPISPQNDGEETLLYQALEKYGIFKKIDNQQLLKSDSKPEALSIETDESSQFENQNEIQNENENQSENQEKNDEINLIEKFENIQQNFQIVIQGIMPPLDTPCWWLAEYCKHPDGFIYIIVNDRKNR</sequence>
<dbReference type="InterPro" id="IPR048939">
    <property type="entry name" value="ATG5_UblA"/>
</dbReference>
<keyword evidence="1" id="KW-0832">Ubl conjugation</keyword>
<evidence type="ECO:0000259" key="4">
    <source>
        <dbReference type="Pfam" id="PF20638"/>
    </source>
</evidence>
<dbReference type="Pfam" id="PF20638">
    <property type="entry name" value="ATG5_UblA"/>
    <property type="match status" value="1"/>
</dbReference>
<dbReference type="OrthoDB" id="272162at2759"/>
<dbReference type="Gene3D" id="3.10.20.620">
    <property type="match status" value="1"/>
</dbReference>
<dbReference type="GO" id="GO:0019776">
    <property type="term" value="F:Atg8-family ligase activity"/>
    <property type="evidence" value="ECO:0007669"/>
    <property type="project" value="TreeGrafter"/>
</dbReference>
<dbReference type="GO" id="GO:0000422">
    <property type="term" value="P:autophagy of mitochondrion"/>
    <property type="evidence" value="ECO:0007669"/>
    <property type="project" value="TreeGrafter"/>
</dbReference>
<dbReference type="InterPro" id="IPR007239">
    <property type="entry name" value="Atg5"/>
</dbReference>
<keyword evidence="1" id="KW-0472">Membrane</keyword>
<proteinExistence type="inferred from homology"/>
<dbReference type="GO" id="GO:0034045">
    <property type="term" value="C:phagophore assembly site membrane"/>
    <property type="evidence" value="ECO:0007669"/>
    <property type="project" value="UniProtKB-SubCell"/>
</dbReference>
<accession>A0A9Q0LF37</accession>
<evidence type="ECO:0000313" key="5">
    <source>
        <dbReference type="EMBL" id="KAJ5071677.1"/>
    </source>
</evidence>
<dbReference type="EMBL" id="JAPDFW010000086">
    <property type="protein sequence ID" value="KAJ5071677.1"/>
    <property type="molecule type" value="Genomic_DNA"/>
</dbReference>
<dbReference type="GO" id="GO:0006995">
    <property type="term" value="P:cellular response to nitrogen starvation"/>
    <property type="evidence" value="ECO:0007669"/>
    <property type="project" value="TreeGrafter"/>
</dbReference>
<dbReference type="PANTHER" id="PTHR13040:SF2">
    <property type="entry name" value="AUTOPHAGY PROTEIN 5"/>
    <property type="match status" value="1"/>
</dbReference>
<dbReference type="Proteomes" id="UP001149090">
    <property type="component" value="Unassembled WGS sequence"/>
</dbReference>
<dbReference type="GO" id="GO:0044233">
    <property type="term" value="C:mitochondria-associated endoplasmic reticulum membrane contact site"/>
    <property type="evidence" value="ECO:0007669"/>
    <property type="project" value="TreeGrafter"/>
</dbReference>
<keyword evidence="6" id="KW-1185">Reference proteome</keyword>
<dbReference type="GO" id="GO:0034727">
    <property type="term" value="P:piecemeal microautophagy of the nucleus"/>
    <property type="evidence" value="ECO:0007669"/>
    <property type="project" value="TreeGrafter"/>
</dbReference>
<dbReference type="Pfam" id="PF04106">
    <property type="entry name" value="ATG5_UblB"/>
    <property type="match status" value="1"/>
</dbReference>
<feature type="compositionally biased region" description="Low complexity" evidence="2">
    <location>
        <begin position="260"/>
        <end position="276"/>
    </location>
</feature>
<organism evidence="5 6">
    <name type="scientific">Anaeramoeba ignava</name>
    <name type="common">Anaerobic marine amoeba</name>
    <dbReference type="NCBI Taxonomy" id="1746090"/>
    <lineage>
        <taxon>Eukaryota</taxon>
        <taxon>Metamonada</taxon>
        <taxon>Anaeramoebidae</taxon>
        <taxon>Anaeramoeba</taxon>
    </lineage>
</organism>
<comment type="subcellular location">
    <subcellularLocation>
        <location evidence="1">Preautophagosomal structure membrane</location>
        <topology evidence="1">Peripheral membrane protein</topology>
    </subcellularLocation>
</comment>
<dbReference type="GO" id="GO:0034274">
    <property type="term" value="C:Atg12-Atg5-Atg16 complex"/>
    <property type="evidence" value="ECO:0007669"/>
    <property type="project" value="TreeGrafter"/>
</dbReference>
<feature type="domain" description="Autophagy protein ATG5 UblA" evidence="4">
    <location>
        <begin position="11"/>
        <end position="119"/>
    </location>
</feature>
<evidence type="ECO:0000259" key="3">
    <source>
        <dbReference type="Pfam" id="PF04106"/>
    </source>
</evidence>
<dbReference type="InterPro" id="IPR042527">
    <property type="entry name" value="Atg5_UblA_dom_sf"/>
</dbReference>
<dbReference type="Gene3D" id="3.10.20.90">
    <property type="entry name" value="Phosphatidylinositol 3-kinase Catalytic Subunit, Chain A, domain 1"/>
    <property type="match status" value="1"/>
</dbReference>
<gene>
    <name evidence="5" type="ORF">M0811_10086</name>
</gene>
<feature type="region of interest" description="Disordered" evidence="2">
    <location>
        <begin position="247"/>
        <end position="279"/>
    </location>
</feature>
<keyword evidence="1" id="KW-1017">Isopeptide bond</keyword>
<evidence type="ECO:0000256" key="1">
    <source>
        <dbReference type="RuleBase" id="RU361202"/>
    </source>
</evidence>
<dbReference type="GO" id="GO:0061908">
    <property type="term" value="C:phagophore"/>
    <property type="evidence" value="ECO:0007669"/>
    <property type="project" value="TreeGrafter"/>
</dbReference>
<dbReference type="AlphaFoldDB" id="A0A9Q0LF37"/>
<comment type="subunit">
    <text evidence="1">Conjugated with ATG12.</text>
</comment>
<name>A0A9Q0LF37_ANAIG</name>
<dbReference type="GO" id="GO:0005776">
    <property type="term" value="C:autophagosome"/>
    <property type="evidence" value="ECO:0007669"/>
    <property type="project" value="TreeGrafter"/>
</dbReference>